<proteinExistence type="inferred from homology"/>
<dbReference type="EMBL" id="FONR01000030">
    <property type="protein sequence ID" value="SFG84072.1"/>
    <property type="molecule type" value="Genomic_DNA"/>
</dbReference>
<feature type="domain" description="PucR C-terminal helix-turn-helix" evidence="2">
    <location>
        <begin position="350"/>
        <end position="406"/>
    </location>
</feature>
<evidence type="ECO:0000256" key="1">
    <source>
        <dbReference type="ARBA" id="ARBA00006754"/>
    </source>
</evidence>
<dbReference type="Proteomes" id="UP000181942">
    <property type="component" value="Unassembled WGS sequence"/>
</dbReference>
<name>A0A1I2V4C6_9ACTN</name>
<dbReference type="Pfam" id="PF14361">
    <property type="entry name" value="RsbRD_N"/>
    <property type="match status" value="1"/>
</dbReference>
<dbReference type="InterPro" id="IPR051448">
    <property type="entry name" value="CdaR-like_regulators"/>
</dbReference>
<evidence type="ECO:0000313" key="5">
    <source>
        <dbReference type="EMBL" id="SFG84072.1"/>
    </source>
</evidence>
<keyword evidence="5" id="KW-0238">DNA-binding</keyword>
<accession>A0A1I2V4C6</accession>
<protein>
    <submittedName>
        <fullName evidence="5">DNA-binding transcriptional regulator, PucR family</fullName>
    </submittedName>
</protein>
<dbReference type="Pfam" id="PF17853">
    <property type="entry name" value="GGDEF_2"/>
    <property type="match status" value="1"/>
</dbReference>
<sequence length="420" mass="46636">MAAEHPEAAKQLSVVAANVGSHLPEVSRDIGDYVIAEIPELRGDETVIKILQASIAENVATLLHIFENDIPLDKIEGPAAALEYARRLAQRGIPLSAMVRAYRIGHWRFLQWCLDELNRQDSDEDLAAATNRRMLRVSFGYIDRVTEHVITVYQQERDHWLLSQTAARAARVRDILTEKDVDLNWAEPALGYRIRQNHLGLVAWLPTLTDGGEGLARLHRITNEIAQKLGSPAKPLFVPRDAVVSWAWLPLGSHSDVPWKQVSDVVERCDPSVHVCAGRVGYGIEGFRSTHRQAARTQELAAAAKPAPQFTDFSTVAPIALMATNIDDMRAWVWDVLGPLAVDDENSARLRETVRIFLGTGCSYTATASAQILHKNTVQYRIRKAEEILGYSVQQGHIDLEVALLAVEYLGSTLLRTSPA</sequence>
<dbReference type="OrthoDB" id="3663486at2"/>
<dbReference type="Pfam" id="PF13556">
    <property type="entry name" value="HTH_30"/>
    <property type="match status" value="1"/>
</dbReference>
<evidence type="ECO:0000259" key="3">
    <source>
        <dbReference type="Pfam" id="PF14361"/>
    </source>
</evidence>
<organism evidence="5 6">
    <name type="scientific">Streptomyces mirabilis</name>
    <dbReference type="NCBI Taxonomy" id="68239"/>
    <lineage>
        <taxon>Bacteria</taxon>
        <taxon>Bacillati</taxon>
        <taxon>Actinomycetota</taxon>
        <taxon>Actinomycetes</taxon>
        <taxon>Kitasatosporales</taxon>
        <taxon>Streptomycetaceae</taxon>
        <taxon>Streptomyces</taxon>
    </lineage>
</organism>
<evidence type="ECO:0000313" key="6">
    <source>
        <dbReference type="Proteomes" id="UP000181942"/>
    </source>
</evidence>
<dbReference type="InterPro" id="IPR025736">
    <property type="entry name" value="PucR_C-HTH_dom"/>
</dbReference>
<dbReference type="PANTHER" id="PTHR33744">
    <property type="entry name" value="CARBOHYDRATE DIACID REGULATOR"/>
    <property type="match status" value="1"/>
</dbReference>
<dbReference type="InterPro" id="IPR025751">
    <property type="entry name" value="RsbRD_N_dom"/>
</dbReference>
<comment type="similarity">
    <text evidence="1">Belongs to the CdaR family.</text>
</comment>
<gene>
    <name evidence="5" type="ORF">SAMN02787118_13054</name>
</gene>
<dbReference type="GO" id="GO:0003677">
    <property type="term" value="F:DNA binding"/>
    <property type="evidence" value="ECO:0007669"/>
    <property type="project" value="UniProtKB-KW"/>
</dbReference>
<evidence type="ECO:0000259" key="4">
    <source>
        <dbReference type="Pfam" id="PF17853"/>
    </source>
</evidence>
<dbReference type="RefSeq" id="WP_075032888.1">
    <property type="nucleotide sequence ID" value="NZ_FONR01000030.1"/>
</dbReference>
<feature type="domain" description="CdaR GGDEF-like" evidence="4">
    <location>
        <begin position="189"/>
        <end position="299"/>
    </location>
</feature>
<dbReference type="InterPro" id="IPR041522">
    <property type="entry name" value="CdaR_GGDEF"/>
</dbReference>
<reference evidence="5 6" key="1">
    <citation type="submission" date="2016-10" db="EMBL/GenBank/DDBJ databases">
        <authorList>
            <person name="de Groot N.N."/>
        </authorList>
    </citation>
    <scope>NUCLEOTIDE SEQUENCE [LARGE SCALE GENOMIC DNA]</scope>
    <source>
        <strain evidence="5 6">OK461</strain>
    </source>
</reference>
<feature type="domain" description="RsbT co-antagonist protein RsbRD N-terminal" evidence="3">
    <location>
        <begin position="24"/>
        <end position="168"/>
    </location>
</feature>
<evidence type="ECO:0000259" key="2">
    <source>
        <dbReference type="Pfam" id="PF13556"/>
    </source>
</evidence>
<dbReference type="AlphaFoldDB" id="A0A1I2V4C6"/>
<dbReference type="PANTHER" id="PTHR33744:SF1">
    <property type="entry name" value="DNA-BINDING TRANSCRIPTIONAL ACTIVATOR ADER"/>
    <property type="match status" value="1"/>
</dbReference>
<dbReference type="Gene3D" id="1.10.10.2840">
    <property type="entry name" value="PucR C-terminal helix-turn-helix domain"/>
    <property type="match status" value="1"/>
</dbReference>
<dbReference type="InterPro" id="IPR042070">
    <property type="entry name" value="PucR_C-HTH_sf"/>
</dbReference>